<dbReference type="STRING" id="112090.W4FUA8"/>
<reference evidence="8" key="1">
    <citation type="submission" date="2013-12" db="EMBL/GenBank/DDBJ databases">
        <title>The Genome Sequence of Aphanomyces astaci APO3.</title>
        <authorList>
            <consortium name="The Broad Institute Genomics Platform"/>
            <person name="Russ C."/>
            <person name="Tyler B."/>
            <person name="van West P."/>
            <person name="Dieguez-Uribeondo J."/>
            <person name="Young S.K."/>
            <person name="Zeng Q."/>
            <person name="Gargeya S."/>
            <person name="Fitzgerald M."/>
            <person name="Abouelleil A."/>
            <person name="Alvarado L."/>
            <person name="Chapman S.B."/>
            <person name="Gainer-Dewar J."/>
            <person name="Goldberg J."/>
            <person name="Griggs A."/>
            <person name="Gujja S."/>
            <person name="Hansen M."/>
            <person name="Howarth C."/>
            <person name="Imamovic A."/>
            <person name="Ireland A."/>
            <person name="Larimer J."/>
            <person name="McCowan C."/>
            <person name="Murphy C."/>
            <person name="Pearson M."/>
            <person name="Poon T.W."/>
            <person name="Priest M."/>
            <person name="Roberts A."/>
            <person name="Saif S."/>
            <person name="Shea T."/>
            <person name="Sykes S."/>
            <person name="Wortman J."/>
            <person name="Nusbaum C."/>
            <person name="Birren B."/>
        </authorList>
    </citation>
    <scope>NUCLEOTIDE SEQUENCE [LARGE SCALE GENOMIC DNA]</scope>
    <source>
        <strain evidence="8">APO3</strain>
    </source>
</reference>
<evidence type="ECO:0000256" key="3">
    <source>
        <dbReference type="ARBA" id="ARBA00022741"/>
    </source>
</evidence>
<evidence type="ECO:0000256" key="5">
    <source>
        <dbReference type="ARBA" id="ARBA00022840"/>
    </source>
</evidence>
<proteinExistence type="predicted"/>
<dbReference type="PANTHER" id="PTHR11584">
    <property type="entry name" value="SERINE/THREONINE PROTEIN KINASE"/>
    <property type="match status" value="1"/>
</dbReference>
<dbReference type="GO" id="GO:0005524">
    <property type="term" value="F:ATP binding"/>
    <property type="evidence" value="ECO:0007669"/>
    <property type="project" value="UniProtKB-KW"/>
</dbReference>
<dbReference type="OrthoDB" id="166624at2759"/>
<feature type="region of interest" description="Disordered" evidence="6">
    <location>
        <begin position="368"/>
        <end position="414"/>
    </location>
</feature>
<keyword evidence="1 8" id="KW-0723">Serine/threonine-protein kinase</keyword>
<keyword evidence="4 8" id="KW-0418">Kinase</keyword>
<evidence type="ECO:0000256" key="1">
    <source>
        <dbReference type="ARBA" id="ARBA00022527"/>
    </source>
</evidence>
<feature type="compositionally biased region" description="Polar residues" evidence="6">
    <location>
        <begin position="391"/>
        <end position="401"/>
    </location>
</feature>
<evidence type="ECO:0000256" key="6">
    <source>
        <dbReference type="SAM" id="MobiDB-lite"/>
    </source>
</evidence>
<dbReference type="Pfam" id="PF00069">
    <property type="entry name" value="Pkinase"/>
    <property type="match status" value="1"/>
</dbReference>
<evidence type="ECO:0000313" key="8">
    <source>
        <dbReference type="EMBL" id="ETV70248.1"/>
    </source>
</evidence>
<dbReference type="RefSeq" id="XP_009840345.1">
    <property type="nucleotide sequence ID" value="XM_009842043.1"/>
</dbReference>
<protein>
    <submittedName>
        <fullName evidence="8">Serine/threonine protein kinase</fullName>
    </submittedName>
</protein>
<dbReference type="VEuPathDB" id="FungiDB:H257_14272"/>
<name>W4FUA8_APHAT</name>
<dbReference type="GO" id="GO:0004674">
    <property type="term" value="F:protein serine/threonine kinase activity"/>
    <property type="evidence" value="ECO:0007669"/>
    <property type="project" value="UniProtKB-KW"/>
</dbReference>
<keyword evidence="2" id="KW-0808">Transferase</keyword>
<keyword evidence="3" id="KW-0547">Nucleotide-binding</keyword>
<dbReference type="InterPro" id="IPR000719">
    <property type="entry name" value="Prot_kinase_dom"/>
</dbReference>
<sequence length="414" mass="45582">MCTYKVCPDPFARGRLGPLHQAIDCLSGAVVAIEDVVFPDADTAFAWLPTLAYDMQLVQRISHPNLLRYVGLTVSDGHRLHVVSEHVAGGTLQRLLTDFGPLHRAIVPQYIHGLLCGLHQLHTHDVPHGDLSSARIFLGQHGRLIIGCYFPTMATMDALHHHRVLQGLATTTRVVSSTSSNTTSSSTNVMAEAMARDFRGVLWLMTEMLVGGRVRGIDIDPPRLCQLIADYPLEQSFLAHVLQLVPDLCRMPVDSAYEIVLNHPYLDAQVTWPQLVLQETPQQARATKAALELEHCVGVRAELSIAIDSWLGGFETAHGRPPKKKEWPPDIVELHTRLSALKVHMQDLHDAATHDKASIFGHNRHLPSQGAVVEAQRSTSGGGDTQRQTRRSTAQESFLLQASTSHHVATSHVS</sequence>
<dbReference type="SUPFAM" id="SSF56112">
    <property type="entry name" value="Protein kinase-like (PK-like)"/>
    <property type="match status" value="1"/>
</dbReference>
<dbReference type="PANTHER" id="PTHR11584:SF369">
    <property type="entry name" value="MITOGEN-ACTIVATED PROTEIN KINASE KINASE KINASE 19-RELATED"/>
    <property type="match status" value="1"/>
</dbReference>
<dbReference type="InterPro" id="IPR011009">
    <property type="entry name" value="Kinase-like_dom_sf"/>
</dbReference>
<feature type="domain" description="Protein kinase" evidence="7">
    <location>
        <begin position="5"/>
        <end position="266"/>
    </location>
</feature>
<dbReference type="GeneID" id="20816268"/>
<dbReference type="Gene3D" id="1.10.510.10">
    <property type="entry name" value="Transferase(Phosphotransferase) domain 1"/>
    <property type="match status" value="1"/>
</dbReference>
<feature type="compositionally biased region" description="Low complexity" evidence="6">
    <location>
        <begin position="402"/>
        <end position="414"/>
    </location>
</feature>
<accession>W4FUA8</accession>
<dbReference type="SMART" id="SM00220">
    <property type="entry name" value="S_TKc"/>
    <property type="match status" value="1"/>
</dbReference>
<dbReference type="EMBL" id="KI913168">
    <property type="protein sequence ID" value="ETV70248.1"/>
    <property type="molecule type" value="Genomic_DNA"/>
</dbReference>
<dbReference type="PROSITE" id="PS50011">
    <property type="entry name" value="PROTEIN_KINASE_DOM"/>
    <property type="match status" value="1"/>
</dbReference>
<keyword evidence="5" id="KW-0067">ATP-binding</keyword>
<dbReference type="AlphaFoldDB" id="W4FUA8"/>
<evidence type="ECO:0000259" key="7">
    <source>
        <dbReference type="PROSITE" id="PS50011"/>
    </source>
</evidence>
<gene>
    <name evidence="8" type="ORF">H257_14272</name>
</gene>
<organism evidence="8">
    <name type="scientific">Aphanomyces astaci</name>
    <name type="common">Crayfish plague agent</name>
    <dbReference type="NCBI Taxonomy" id="112090"/>
    <lineage>
        <taxon>Eukaryota</taxon>
        <taxon>Sar</taxon>
        <taxon>Stramenopiles</taxon>
        <taxon>Oomycota</taxon>
        <taxon>Saprolegniomycetes</taxon>
        <taxon>Saprolegniales</taxon>
        <taxon>Verrucalvaceae</taxon>
        <taxon>Aphanomyces</taxon>
    </lineage>
</organism>
<evidence type="ECO:0000256" key="4">
    <source>
        <dbReference type="ARBA" id="ARBA00022777"/>
    </source>
</evidence>
<evidence type="ECO:0000256" key="2">
    <source>
        <dbReference type="ARBA" id="ARBA00022679"/>
    </source>
</evidence>